<keyword evidence="3" id="KW-1185">Reference proteome</keyword>
<gene>
    <name evidence="2" type="ORF">M23134_01444</name>
</gene>
<organism evidence="2 3">
    <name type="scientific">Microscilla marina ATCC 23134</name>
    <dbReference type="NCBI Taxonomy" id="313606"/>
    <lineage>
        <taxon>Bacteria</taxon>
        <taxon>Pseudomonadati</taxon>
        <taxon>Bacteroidota</taxon>
        <taxon>Cytophagia</taxon>
        <taxon>Cytophagales</taxon>
        <taxon>Microscillaceae</taxon>
        <taxon>Microscilla</taxon>
    </lineage>
</organism>
<evidence type="ECO:0000313" key="3">
    <source>
        <dbReference type="Proteomes" id="UP000004095"/>
    </source>
</evidence>
<dbReference type="Proteomes" id="UP000004095">
    <property type="component" value="Unassembled WGS sequence"/>
</dbReference>
<protein>
    <submittedName>
        <fullName evidence="2">Uncharacterized protein</fullName>
    </submittedName>
</protein>
<dbReference type="RefSeq" id="WP_002696412.1">
    <property type="nucleotide sequence ID" value="NZ_AAWS01000011.1"/>
</dbReference>
<reference evidence="2 3" key="1">
    <citation type="submission" date="2007-01" db="EMBL/GenBank/DDBJ databases">
        <authorList>
            <person name="Haygood M."/>
            <person name="Podell S."/>
            <person name="Anderson C."/>
            <person name="Hopkinson B."/>
            <person name="Roe K."/>
            <person name="Barbeau K."/>
            <person name="Gaasterland T."/>
            <person name="Ferriera S."/>
            <person name="Johnson J."/>
            <person name="Kravitz S."/>
            <person name="Beeson K."/>
            <person name="Sutton G."/>
            <person name="Rogers Y.-H."/>
            <person name="Friedman R."/>
            <person name="Frazier M."/>
            <person name="Venter J.C."/>
        </authorList>
    </citation>
    <scope>NUCLEOTIDE SEQUENCE [LARGE SCALE GENOMIC DNA]</scope>
    <source>
        <strain evidence="2 3">ATCC 23134</strain>
    </source>
</reference>
<proteinExistence type="predicted"/>
<accession>A1ZJT5</accession>
<comment type="caution">
    <text evidence="2">The sequence shown here is derived from an EMBL/GenBank/DDBJ whole genome shotgun (WGS) entry which is preliminary data.</text>
</comment>
<dbReference type="AlphaFoldDB" id="A1ZJT5"/>
<evidence type="ECO:0000313" key="2">
    <source>
        <dbReference type="EMBL" id="EAY29388.1"/>
    </source>
</evidence>
<evidence type="ECO:0000256" key="1">
    <source>
        <dbReference type="SAM" id="Phobius"/>
    </source>
</evidence>
<dbReference type="EMBL" id="AAWS01000011">
    <property type="protein sequence ID" value="EAY29388.1"/>
    <property type="molecule type" value="Genomic_DNA"/>
</dbReference>
<keyword evidence="1" id="KW-1133">Transmembrane helix</keyword>
<feature type="transmembrane region" description="Helical" evidence="1">
    <location>
        <begin position="12"/>
        <end position="31"/>
    </location>
</feature>
<name>A1ZJT5_MICM2</name>
<sequence length="71" mass="7750">MNTQPTTTNRLLGAITGVLLMFMLLLAAELIKDKKTTPNLSNQHLSIKKATYEVAEVAKTLKHPSGAQKTD</sequence>
<keyword evidence="1" id="KW-0472">Membrane</keyword>
<keyword evidence="1" id="KW-0812">Transmembrane</keyword>